<dbReference type="Gene3D" id="1.10.10.10">
    <property type="entry name" value="Winged helix-like DNA-binding domain superfamily/Winged helix DNA-binding domain"/>
    <property type="match status" value="1"/>
</dbReference>
<evidence type="ECO:0000256" key="2">
    <source>
        <dbReference type="ARBA" id="ARBA00023015"/>
    </source>
</evidence>
<dbReference type="Gene3D" id="3.40.190.290">
    <property type="match status" value="1"/>
</dbReference>
<protein>
    <submittedName>
        <fullName evidence="6">LysR family transcriptional regulator</fullName>
    </submittedName>
</protein>
<sequence length="339" mass="37820">MASIERRLDTKHAIMDKLQAMQVFTKVVDCNSFSGAADALQMTRSSVTTIVQNLEAYLKVRLLNRTTRRISLTPDGAAYYERCARILAEVEDSETSLSTAALPRGKLKVDMPGSISRLVVVPALDDFHARYPDIDLMLGVSDKPVDLVQEGVDCAIRMGHLPDSTLVARRIGTSEFVTVASPDYLSRFGEPKSLAELDAHVAVNYFSRRNGRIMEMNFIVDGEPVEVRMRSKLAANDGDAYLQCGLQGLGLIQVPQFFASRYLQTGALIEVLGEWRRAPLPVWAVYPHNRHLSPQVRAFVEWVSERFEGCHLLRKSLSVAMSHDHHGIARSQETDLVHS</sequence>
<dbReference type="SUPFAM" id="SSF46785">
    <property type="entry name" value="Winged helix' DNA-binding domain"/>
    <property type="match status" value="1"/>
</dbReference>
<dbReference type="SUPFAM" id="SSF53850">
    <property type="entry name" value="Periplasmic binding protein-like II"/>
    <property type="match status" value="1"/>
</dbReference>
<dbReference type="InterPro" id="IPR005119">
    <property type="entry name" value="LysR_subst-bd"/>
</dbReference>
<keyword evidence="3" id="KW-0238">DNA-binding</keyword>
<dbReference type="CDD" id="cd08472">
    <property type="entry name" value="PBP2_CrgA_like_3"/>
    <property type="match status" value="1"/>
</dbReference>
<evidence type="ECO:0000256" key="1">
    <source>
        <dbReference type="ARBA" id="ARBA00009437"/>
    </source>
</evidence>
<feature type="domain" description="HTH lysR-type" evidence="5">
    <location>
        <begin position="16"/>
        <end position="73"/>
    </location>
</feature>
<accession>A0ABN0F6J7</accession>
<name>A0ABN0F6J7_9BURK</name>
<proteinExistence type="inferred from homology"/>
<evidence type="ECO:0000313" key="7">
    <source>
        <dbReference type="Proteomes" id="UP000004980"/>
    </source>
</evidence>
<gene>
    <name evidence="6" type="ORF">WQE_44918</name>
</gene>
<evidence type="ECO:0000313" key="6">
    <source>
        <dbReference type="EMBL" id="EIM94248.1"/>
    </source>
</evidence>
<evidence type="ECO:0000256" key="3">
    <source>
        <dbReference type="ARBA" id="ARBA00023125"/>
    </source>
</evidence>
<keyword evidence="4" id="KW-0804">Transcription</keyword>
<comment type="similarity">
    <text evidence="1">Belongs to the LysR transcriptional regulatory family.</text>
</comment>
<dbReference type="EMBL" id="AKAU01000282">
    <property type="protein sequence ID" value="EIM94248.1"/>
    <property type="molecule type" value="Genomic_DNA"/>
</dbReference>
<keyword evidence="7" id="KW-1185">Reference proteome</keyword>
<dbReference type="PROSITE" id="PS50931">
    <property type="entry name" value="HTH_LYSR"/>
    <property type="match status" value="1"/>
</dbReference>
<dbReference type="Pfam" id="PF00126">
    <property type="entry name" value="HTH_1"/>
    <property type="match status" value="1"/>
</dbReference>
<comment type="caution">
    <text evidence="6">The sequence shown here is derived from an EMBL/GenBank/DDBJ whole genome shotgun (WGS) entry which is preliminary data.</text>
</comment>
<dbReference type="InterPro" id="IPR036390">
    <property type="entry name" value="WH_DNA-bd_sf"/>
</dbReference>
<dbReference type="InterPro" id="IPR000847">
    <property type="entry name" value="LysR_HTH_N"/>
</dbReference>
<dbReference type="Proteomes" id="UP000004980">
    <property type="component" value="Unassembled WGS sequence"/>
</dbReference>
<evidence type="ECO:0000259" key="5">
    <source>
        <dbReference type="PROSITE" id="PS50931"/>
    </source>
</evidence>
<dbReference type="PANTHER" id="PTHR30537">
    <property type="entry name" value="HTH-TYPE TRANSCRIPTIONAL REGULATOR"/>
    <property type="match status" value="1"/>
</dbReference>
<reference evidence="6 7" key="1">
    <citation type="journal article" date="2012" name="J. Bacteriol.">
        <title>Draft Genome Sequence of the Soil Bacterium Burkholderia terrae Strain BS001, Which Interacts with Fungal Surface Structures.</title>
        <authorList>
            <person name="Nazir R."/>
            <person name="Hansen M.A."/>
            <person name="Sorensen S."/>
            <person name="van Elsas J.D."/>
        </authorList>
    </citation>
    <scope>NUCLEOTIDE SEQUENCE [LARGE SCALE GENOMIC DNA]</scope>
    <source>
        <strain evidence="6 7">BS001</strain>
    </source>
</reference>
<dbReference type="InterPro" id="IPR036388">
    <property type="entry name" value="WH-like_DNA-bd_sf"/>
</dbReference>
<evidence type="ECO:0000256" key="4">
    <source>
        <dbReference type="ARBA" id="ARBA00023163"/>
    </source>
</evidence>
<keyword evidence="2" id="KW-0805">Transcription regulation</keyword>
<dbReference type="PANTHER" id="PTHR30537:SF72">
    <property type="entry name" value="LYSR FAMILY TRANSCRIPTIONAL REGULATOR"/>
    <property type="match status" value="1"/>
</dbReference>
<dbReference type="Pfam" id="PF03466">
    <property type="entry name" value="LysR_substrate"/>
    <property type="match status" value="1"/>
</dbReference>
<organism evidence="6 7">
    <name type="scientific">Paraburkholderia hospita</name>
    <dbReference type="NCBI Taxonomy" id="169430"/>
    <lineage>
        <taxon>Bacteria</taxon>
        <taxon>Pseudomonadati</taxon>
        <taxon>Pseudomonadota</taxon>
        <taxon>Betaproteobacteria</taxon>
        <taxon>Burkholderiales</taxon>
        <taxon>Burkholderiaceae</taxon>
        <taxon>Paraburkholderia</taxon>
    </lineage>
</organism>
<dbReference type="InterPro" id="IPR058163">
    <property type="entry name" value="LysR-type_TF_proteobact-type"/>
</dbReference>